<evidence type="ECO:0008006" key="3">
    <source>
        <dbReference type="Google" id="ProtNLM"/>
    </source>
</evidence>
<organism evidence="1 2">
    <name type="scientific">Streptomyces meridianus</name>
    <dbReference type="NCBI Taxonomy" id="2938945"/>
    <lineage>
        <taxon>Bacteria</taxon>
        <taxon>Bacillati</taxon>
        <taxon>Actinomycetota</taxon>
        <taxon>Actinomycetes</taxon>
        <taxon>Kitasatosporales</taxon>
        <taxon>Streptomycetaceae</taxon>
        <taxon>Streptomyces</taxon>
    </lineage>
</organism>
<dbReference type="Proteomes" id="UP001167160">
    <property type="component" value="Unassembled WGS sequence"/>
</dbReference>
<dbReference type="EMBL" id="JAMQGM010000064">
    <property type="protein sequence ID" value="MCM2580459.1"/>
    <property type="molecule type" value="Genomic_DNA"/>
</dbReference>
<protein>
    <recommendedName>
        <fullName evidence="3">MerR family transcriptional regulator</fullName>
    </recommendedName>
</protein>
<name>A0ABT0XF69_9ACTN</name>
<proteinExistence type="predicted"/>
<evidence type="ECO:0000313" key="2">
    <source>
        <dbReference type="Proteomes" id="UP001167160"/>
    </source>
</evidence>
<comment type="caution">
    <text evidence="1">The sequence shown here is derived from an EMBL/GenBank/DDBJ whole genome shotgun (WGS) entry which is preliminary data.</text>
</comment>
<reference evidence="1" key="1">
    <citation type="journal article" date="2023" name="Int. J. Syst. Evol. Microbiol.">
        <title>Streptomyces meridianus sp. nov. isolated from brackish water of the Tagus estuary in Alcochete, Portugal.</title>
        <authorList>
            <person name="Santos J.D.N."/>
            <person name="Klimek D."/>
            <person name="Calusinska M."/>
            <person name="Lobo Da Cunha A."/>
            <person name="Catita J."/>
            <person name="Goncalves H."/>
            <person name="Gonzalez I."/>
            <person name="Reyes F."/>
            <person name="Lage O.M."/>
        </authorList>
    </citation>
    <scope>NUCLEOTIDE SEQUENCE</scope>
    <source>
        <strain evidence="1">MTZ3.1</strain>
    </source>
</reference>
<evidence type="ECO:0000313" key="1">
    <source>
        <dbReference type="EMBL" id="MCM2580459.1"/>
    </source>
</evidence>
<sequence length="60" mass="6696">MQPQPLLVDPYAAQAATGVKPGTIRVWLRRGRLTHHGYDRAGRALVDLHEVQHRAMLKAA</sequence>
<gene>
    <name evidence="1" type="ORF">M1E25_24505</name>
</gene>
<accession>A0ABT0XF69</accession>
<dbReference type="RefSeq" id="WP_251419327.1">
    <property type="nucleotide sequence ID" value="NZ_JAMQGM010000064.1"/>
</dbReference>
<keyword evidence="2" id="KW-1185">Reference proteome</keyword>